<feature type="chain" id="PRO_5009258485" evidence="3">
    <location>
        <begin position="25"/>
        <end position="490"/>
    </location>
</feature>
<organism evidence="4 5">
    <name type="scientific">Actinoplanes derwentensis</name>
    <dbReference type="NCBI Taxonomy" id="113562"/>
    <lineage>
        <taxon>Bacteria</taxon>
        <taxon>Bacillati</taxon>
        <taxon>Actinomycetota</taxon>
        <taxon>Actinomycetes</taxon>
        <taxon>Micromonosporales</taxon>
        <taxon>Micromonosporaceae</taxon>
        <taxon>Actinoplanes</taxon>
    </lineage>
</organism>
<evidence type="ECO:0000313" key="5">
    <source>
        <dbReference type="Proteomes" id="UP000198688"/>
    </source>
</evidence>
<dbReference type="PANTHER" id="PTHR30023:SF0">
    <property type="entry name" value="PENICILLIN-SENSITIVE CARBOXYPEPTIDASE A"/>
    <property type="match status" value="1"/>
</dbReference>
<dbReference type="RefSeq" id="WP_092541214.1">
    <property type="nucleotide sequence ID" value="NZ_BOMJ01000052.1"/>
</dbReference>
<dbReference type="SUPFAM" id="SSF56601">
    <property type="entry name" value="beta-lactamase/transpeptidase-like"/>
    <property type="match status" value="1"/>
</dbReference>
<keyword evidence="4" id="KW-0645">Protease</keyword>
<evidence type="ECO:0000313" key="4">
    <source>
        <dbReference type="EMBL" id="SDS31073.1"/>
    </source>
</evidence>
<dbReference type="GO" id="GO:0000270">
    <property type="term" value="P:peptidoglycan metabolic process"/>
    <property type="evidence" value="ECO:0007669"/>
    <property type="project" value="TreeGrafter"/>
</dbReference>
<comment type="similarity">
    <text evidence="1">Belongs to the peptidase S13 family.</text>
</comment>
<dbReference type="NCBIfam" id="TIGR00666">
    <property type="entry name" value="PBP4"/>
    <property type="match status" value="1"/>
</dbReference>
<dbReference type="PRINTS" id="PR00922">
    <property type="entry name" value="DADACBPTASE3"/>
</dbReference>
<keyword evidence="3" id="KW-0732">Signal</keyword>
<dbReference type="OrthoDB" id="9802627at2"/>
<keyword evidence="5" id="KW-1185">Reference proteome</keyword>
<feature type="signal peptide" evidence="3">
    <location>
        <begin position="1"/>
        <end position="24"/>
    </location>
</feature>
<evidence type="ECO:0000256" key="3">
    <source>
        <dbReference type="SAM" id="SignalP"/>
    </source>
</evidence>
<evidence type="ECO:0000256" key="2">
    <source>
        <dbReference type="ARBA" id="ARBA00022801"/>
    </source>
</evidence>
<dbReference type="Pfam" id="PF02113">
    <property type="entry name" value="Peptidase_S13"/>
    <property type="match status" value="1"/>
</dbReference>
<name>A0A1H1R5Q9_9ACTN</name>
<protein>
    <submittedName>
        <fullName evidence="4">D-alanyl-D-alanine carboxypeptidase / D-alanyl-D-alanine-endopeptidase (Penicillin-binding protein 4)</fullName>
    </submittedName>
</protein>
<reference evidence="4 5" key="1">
    <citation type="submission" date="2016-10" db="EMBL/GenBank/DDBJ databases">
        <authorList>
            <person name="de Groot N.N."/>
        </authorList>
    </citation>
    <scope>NUCLEOTIDE SEQUENCE [LARGE SCALE GENOMIC DNA]</scope>
    <source>
        <strain evidence="4 5">DSM 43941</strain>
    </source>
</reference>
<sequence length="490" mass="50936">MRLGRVLVAVLAGTLLVVPAPAVAATGTPSAALGSELDRILAADGLAGATVAVDVRDAGSGAVLYQRNPEVRVLPASNQKLLTAAAALEVLGPGYRFRTAVRALGGDLYLQGRGDPTMTYQRYDQLAAAVARAGTRRFAGRLIADDTWFDRVPLGLDWSWSDETYDYTAPISGLTFAANTRFDTAAVEVRYKGVAGKRPVVTVWPPTKSVRVGNRAVTRGSGDSVDAVRVHGTRNVTVSGAVAAGRSGTTMVAVPDPTATAAGIFRAALRRHGVRVAGRTSKGVVPGKARNVAALASPPLTEILRPLLKLSNNGHAEILVKAMSRATVPAKPGNWPAGLTAATAALRRLGVDTRLLTMSDGSGLSRRNWMTVRQVTTLLRAARGRTWFPAFRTALPVAGNPDLMIGGTLRNRMRGTPAAGNVRAKTGSLTGVNALSGYLTDVGGRDLVFAAIINGSVTSATGTLDSVAVTLAASRTAATVVPSARTPARL</sequence>
<proteinExistence type="inferred from homology"/>
<dbReference type="Proteomes" id="UP000198688">
    <property type="component" value="Chromosome I"/>
</dbReference>
<dbReference type="STRING" id="113562.SAMN04489716_0504"/>
<keyword evidence="4" id="KW-0121">Carboxypeptidase</keyword>
<keyword evidence="2" id="KW-0378">Hydrolase</keyword>
<dbReference type="GO" id="GO:0004185">
    <property type="term" value="F:serine-type carboxypeptidase activity"/>
    <property type="evidence" value="ECO:0007669"/>
    <property type="project" value="InterPro"/>
</dbReference>
<dbReference type="InterPro" id="IPR012338">
    <property type="entry name" value="Beta-lactam/transpept-like"/>
</dbReference>
<dbReference type="EMBL" id="LT629758">
    <property type="protein sequence ID" value="SDS31073.1"/>
    <property type="molecule type" value="Genomic_DNA"/>
</dbReference>
<gene>
    <name evidence="4" type="ORF">SAMN04489716_0504</name>
</gene>
<accession>A0A1H1R5Q9</accession>
<dbReference type="AlphaFoldDB" id="A0A1H1R5Q9"/>
<dbReference type="GO" id="GO:0006508">
    <property type="term" value="P:proteolysis"/>
    <property type="evidence" value="ECO:0007669"/>
    <property type="project" value="InterPro"/>
</dbReference>
<dbReference type="PANTHER" id="PTHR30023">
    <property type="entry name" value="D-ALANYL-D-ALANINE CARBOXYPEPTIDASE"/>
    <property type="match status" value="1"/>
</dbReference>
<dbReference type="Gene3D" id="3.50.80.20">
    <property type="entry name" value="D-Ala-D-Ala carboxypeptidase C, peptidase S13"/>
    <property type="match status" value="1"/>
</dbReference>
<dbReference type="Gene3D" id="3.40.710.10">
    <property type="entry name" value="DD-peptidase/beta-lactamase superfamily"/>
    <property type="match status" value="2"/>
</dbReference>
<evidence type="ECO:0000256" key="1">
    <source>
        <dbReference type="ARBA" id="ARBA00006096"/>
    </source>
</evidence>
<dbReference type="InterPro" id="IPR000667">
    <property type="entry name" value="Peptidase_S13"/>
</dbReference>